<keyword evidence="3" id="KW-0460">Magnesium</keyword>
<evidence type="ECO:0000256" key="3">
    <source>
        <dbReference type="ARBA" id="ARBA00022842"/>
    </source>
</evidence>
<evidence type="ECO:0000313" key="4">
    <source>
        <dbReference type="EMBL" id="OUL55907.1"/>
    </source>
</evidence>
<dbReference type="Proteomes" id="UP000194841">
    <property type="component" value="Unassembled WGS sequence"/>
</dbReference>
<proteinExistence type="predicted"/>
<evidence type="ECO:0000256" key="2">
    <source>
        <dbReference type="ARBA" id="ARBA00022801"/>
    </source>
</evidence>
<dbReference type="InterPro" id="IPR006439">
    <property type="entry name" value="HAD-SF_hydro_IA"/>
</dbReference>
<sequence>MRFFVVLIYKKINPIRIVSFDLDDTLYNNHPIIKTAIQAQLNYLNELTLWQQQPANFWSHCRDTVASQHPEIIDDVTAWRQHTLRFALQKIGYSAQDVEHHATQAYQAFAEARSQIIVNEPVLSLLNRLKQQYKVIAITNGNVDVERFNLKGIFDLVLMAGRDGKAKPHADLFNQAAQHFNASLNSILHVGDSLDTDVQGANNAGCMSVWLDNQTINYQYKGLAHITITDVLALEMIL</sequence>
<comment type="caution">
    <text evidence="4">The sequence shown here is derived from an EMBL/GenBank/DDBJ whole genome shotgun (WGS) entry which is preliminary data.</text>
</comment>
<dbReference type="GO" id="GO:0009231">
    <property type="term" value="P:riboflavin biosynthetic process"/>
    <property type="evidence" value="ECO:0007669"/>
    <property type="project" value="TreeGrafter"/>
</dbReference>
<dbReference type="Pfam" id="PF00702">
    <property type="entry name" value="Hydrolase"/>
    <property type="match status" value="1"/>
</dbReference>
<dbReference type="SUPFAM" id="SSF56784">
    <property type="entry name" value="HAD-like"/>
    <property type="match status" value="1"/>
</dbReference>
<comment type="cofactor">
    <cofactor evidence="1">
        <name>Mg(2+)</name>
        <dbReference type="ChEBI" id="CHEBI:18420"/>
    </cofactor>
</comment>
<dbReference type="PANTHER" id="PTHR46470:SF4">
    <property type="entry name" value="5-AMINO-6-(5-PHOSPHO-D-RIBITYLAMINO)URACIL PHOSPHATASE YIGB"/>
    <property type="match status" value="1"/>
</dbReference>
<dbReference type="Gene3D" id="3.40.50.1000">
    <property type="entry name" value="HAD superfamily/HAD-like"/>
    <property type="match status" value="1"/>
</dbReference>
<reference evidence="4 5" key="1">
    <citation type="submission" date="2017-02" db="EMBL/GenBank/DDBJ databases">
        <title>Pseudoalteromonas ulvae TC14 Genome.</title>
        <authorList>
            <person name="Molmeret M."/>
        </authorList>
    </citation>
    <scope>NUCLEOTIDE SEQUENCE [LARGE SCALE GENOMIC DNA]</scope>
    <source>
        <strain evidence="4">TC14</strain>
    </source>
</reference>
<organism evidence="4 5">
    <name type="scientific">Pseudoalteromonas ulvae</name>
    <dbReference type="NCBI Taxonomy" id="107327"/>
    <lineage>
        <taxon>Bacteria</taxon>
        <taxon>Pseudomonadati</taxon>
        <taxon>Pseudomonadota</taxon>
        <taxon>Gammaproteobacteria</taxon>
        <taxon>Alteromonadales</taxon>
        <taxon>Pseudoalteromonadaceae</taxon>
        <taxon>Pseudoalteromonas</taxon>
    </lineage>
</organism>
<dbReference type="Gene3D" id="1.20.120.1600">
    <property type="match status" value="1"/>
</dbReference>
<dbReference type="EMBL" id="MWPV01000009">
    <property type="protein sequence ID" value="OUL55907.1"/>
    <property type="molecule type" value="Genomic_DNA"/>
</dbReference>
<name>A0A244CKK6_PSEDV</name>
<gene>
    <name evidence="4" type="ORF">B1199_20730</name>
</gene>
<keyword evidence="2" id="KW-0378">Hydrolase</keyword>
<dbReference type="NCBIfam" id="TIGR01549">
    <property type="entry name" value="HAD-SF-IA-v1"/>
    <property type="match status" value="1"/>
</dbReference>
<evidence type="ECO:0000313" key="5">
    <source>
        <dbReference type="Proteomes" id="UP000194841"/>
    </source>
</evidence>
<accession>A0A244CKK6</accession>
<dbReference type="SFLD" id="SFLDS00003">
    <property type="entry name" value="Haloacid_Dehalogenase"/>
    <property type="match status" value="1"/>
</dbReference>
<dbReference type="InterPro" id="IPR051400">
    <property type="entry name" value="HAD-like_hydrolase"/>
</dbReference>
<dbReference type="PANTHER" id="PTHR46470">
    <property type="entry name" value="N-ACYLNEURAMINATE-9-PHOSPHATASE"/>
    <property type="match status" value="1"/>
</dbReference>
<dbReference type="AlphaFoldDB" id="A0A244CKK6"/>
<dbReference type="GO" id="GO:0016787">
    <property type="term" value="F:hydrolase activity"/>
    <property type="evidence" value="ECO:0007669"/>
    <property type="project" value="UniProtKB-KW"/>
</dbReference>
<dbReference type="InterPro" id="IPR036412">
    <property type="entry name" value="HAD-like_sf"/>
</dbReference>
<dbReference type="SFLD" id="SFLDG01129">
    <property type="entry name" value="C1.5:_HAD__Beta-PGM__Phosphata"/>
    <property type="match status" value="1"/>
</dbReference>
<dbReference type="InterPro" id="IPR023214">
    <property type="entry name" value="HAD_sf"/>
</dbReference>
<keyword evidence="5" id="KW-1185">Reference proteome</keyword>
<evidence type="ECO:0000256" key="1">
    <source>
        <dbReference type="ARBA" id="ARBA00001946"/>
    </source>
</evidence>
<protein>
    <submittedName>
        <fullName evidence="4">Haloacid dehalogenase</fullName>
    </submittedName>
</protein>